<evidence type="ECO:0000256" key="7">
    <source>
        <dbReference type="ARBA" id="ARBA00022989"/>
    </source>
</evidence>
<keyword evidence="7 9" id="KW-1133">Transmembrane helix</keyword>
<organism evidence="12 13">
    <name type="scientific">Mucilaginibacter calamicampi</name>
    <dbReference type="NCBI Taxonomy" id="1302352"/>
    <lineage>
        <taxon>Bacteria</taxon>
        <taxon>Pseudomonadati</taxon>
        <taxon>Bacteroidota</taxon>
        <taxon>Sphingobacteriia</taxon>
        <taxon>Sphingobacteriales</taxon>
        <taxon>Sphingobacteriaceae</taxon>
        <taxon>Mucilaginibacter</taxon>
    </lineage>
</organism>
<proteinExistence type="inferred from homology"/>
<sequence length="175" mass="19595">MKTWIRVLFFCVGCTAFIGCDRVTKQLAKEHLMYQEPRSYLHDTFRFEYAENTGAALGLGDSLPKVLSFWLLSMVPLAILIVLFVYVVRQLNKLGFLKLFSFCLILAGGLGNIIDRIVYDRHVTDFMNMGVSNIRTGIFNVADICVTAGVIGLFIAYNKKDSGLLKPDLAGEELT</sequence>
<dbReference type="GO" id="GO:0004190">
    <property type="term" value="F:aspartic-type endopeptidase activity"/>
    <property type="evidence" value="ECO:0007669"/>
    <property type="project" value="UniProtKB-EC"/>
</dbReference>
<reference evidence="13" key="1">
    <citation type="journal article" date="2019" name="Int. J. Syst. Evol. Microbiol.">
        <title>The Global Catalogue of Microorganisms (GCM) 10K type strain sequencing project: providing services to taxonomists for standard genome sequencing and annotation.</title>
        <authorList>
            <consortium name="The Broad Institute Genomics Platform"/>
            <consortium name="The Broad Institute Genome Sequencing Center for Infectious Disease"/>
            <person name="Wu L."/>
            <person name="Ma J."/>
        </authorList>
    </citation>
    <scope>NUCLEOTIDE SEQUENCE [LARGE SCALE GENOMIC DNA]</scope>
    <source>
        <strain evidence="13">CCUG 63418</strain>
    </source>
</reference>
<feature type="active site" evidence="9">
    <location>
        <position position="143"/>
    </location>
</feature>
<gene>
    <name evidence="9 12" type="primary">lspA</name>
    <name evidence="12" type="ORF">ACFQZS_09770</name>
</gene>
<keyword evidence="6 9" id="KW-0378">Hydrolase</keyword>
<dbReference type="PRINTS" id="PR00781">
    <property type="entry name" value="LIPOSIGPTASE"/>
</dbReference>
<feature type="transmembrane region" description="Helical" evidence="9">
    <location>
        <begin position="67"/>
        <end position="88"/>
    </location>
</feature>
<comment type="caution">
    <text evidence="9">Lacks conserved residue(s) required for the propagation of feature annotation.</text>
</comment>
<dbReference type="EMBL" id="JBHTHU010000006">
    <property type="protein sequence ID" value="MFD0750429.1"/>
    <property type="molecule type" value="Genomic_DNA"/>
</dbReference>
<evidence type="ECO:0000256" key="3">
    <source>
        <dbReference type="ARBA" id="ARBA00022670"/>
    </source>
</evidence>
<feature type="active site" evidence="9">
    <location>
        <position position="125"/>
    </location>
</feature>
<evidence type="ECO:0000256" key="8">
    <source>
        <dbReference type="ARBA" id="ARBA00023136"/>
    </source>
</evidence>
<dbReference type="RefSeq" id="WP_377099693.1">
    <property type="nucleotide sequence ID" value="NZ_JBHTHU010000006.1"/>
</dbReference>
<dbReference type="Proteomes" id="UP001596958">
    <property type="component" value="Unassembled WGS sequence"/>
</dbReference>
<feature type="transmembrane region" description="Helical" evidence="9">
    <location>
        <begin position="95"/>
        <end position="114"/>
    </location>
</feature>
<keyword evidence="5 9" id="KW-0064">Aspartyl protease</keyword>
<protein>
    <recommendedName>
        <fullName evidence="9">Lipoprotein signal peptidase</fullName>
        <ecNumber evidence="9">3.4.23.36</ecNumber>
    </recommendedName>
    <alternativeName>
        <fullName evidence="9">Prolipoprotein signal peptidase</fullName>
    </alternativeName>
    <alternativeName>
        <fullName evidence="9">Signal peptidase II</fullName>
        <shortName evidence="9">SPase II</shortName>
    </alternativeName>
</protein>
<dbReference type="PANTHER" id="PTHR33695:SF1">
    <property type="entry name" value="LIPOPROTEIN SIGNAL PEPTIDASE"/>
    <property type="match status" value="1"/>
</dbReference>
<name>A0ABW2YXX9_9SPHI</name>
<comment type="function">
    <text evidence="9 10">This protein specifically catalyzes the removal of signal peptides from prolipoproteins.</text>
</comment>
<keyword evidence="3 9" id="KW-0645">Protease</keyword>
<evidence type="ECO:0000256" key="10">
    <source>
        <dbReference type="RuleBase" id="RU000594"/>
    </source>
</evidence>
<dbReference type="InterPro" id="IPR001872">
    <property type="entry name" value="Peptidase_A8"/>
</dbReference>
<evidence type="ECO:0000256" key="4">
    <source>
        <dbReference type="ARBA" id="ARBA00022692"/>
    </source>
</evidence>
<comment type="similarity">
    <text evidence="1 9 11">Belongs to the peptidase A8 family.</text>
</comment>
<evidence type="ECO:0000256" key="5">
    <source>
        <dbReference type="ARBA" id="ARBA00022750"/>
    </source>
</evidence>
<evidence type="ECO:0000256" key="9">
    <source>
        <dbReference type="HAMAP-Rule" id="MF_00161"/>
    </source>
</evidence>
<keyword evidence="2 9" id="KW-1003">Cell membrane</keyword>
<comment type="caution">
    <text evidence="12">The sequence shown here is derived from an EMBL/GenBank/DDBJ whole genome shotgun (WGS) entry which is preliminary data.</text>
</comment>
<dbReference type="NCBIfam" id="TIGR00077">
    <property type="entry name" value="lspA"/>
    <property type="match status" value="1"/>
</dbReference>
<keyword evidence="8 9" id="KW-0472">Membrane</keyword>
<comment type="subcellular location">
    <subcellularLocation>
        <location evidence="9">Cell membrane</location>
        <topology evidence="9">Multi-pass membrane protein</topology>
    </subcellularLocation>
</comment>
<keyword evidence="13" id="KW-1185">Reference proteome</keyword>
<feature type="transmembrane region" description="Helical" evidence="9">
    <location>
        <begin position="134"/>
        <end position="157"/>
    </location>
</feature>
<dbReference type="PROSITE" id="PS51257">
    <property type="entry name" value="PROKAR_LIPOPROTEIN"/>
    <property type="match status" value="1"/>
</dbReference>
<evidence type="ECO:0000256" key="1">
    <source>
        <dbReference type="ARBA" id="ARBA00006139"/>
    </source>
</evidence>
<evidence type="ECO:0000313" key="13">
    <source>
        <dbReference type="Proteomes" id="UP001596958"/>
    </source>
</evidence>
<comment type="pathway">
    <text evidence="9">Protein modification; lipoprotein biosynthesis (signal peptide cleavage).</text>
</comment>
<dbReference type="HAMAP" id="MF_00161">
    <property type="entry name" value="LspA"/>
    <property type="match status" value="1"/>
</dbReference>
<evidence type="ECO:0000256" key="2">
    <source>
        <dbReference type="ARBA" id="ARBA00022475"/>
    </source>
</evidence>
<dbReference type="Pfam" id="PF01252">
    <property type="entry name" value="Peptidase_A8"/>
    <property type="match status" value="1"/>
</dbReference>
<evidence type="ECO:0000256" key="11">
    <source>
        <dbReference type="RuleBase" id="RU004181"/>
    </source>
</evidence>
<keyword evidence="4 9" id="KW-0812">Transmembrane</keyword>
<accession>A0ABW2YXX9</accession>
<evidence type="ECO:0000313" key="12">
    <source>
        <dbReference type="EMBL" id="MFD0750429.1"/>
    </source>
</evidence>
<dbReference type="PANTHER" id="PTHR33695">
    <property type="entry name" value="LIPOPROTEIN SIGNAL PEPTIDASE"/>
    <property type="match status" value="1"/>
</dbReference>
<dbReference type="EC" id="3.4.23.36" evidence="9"/>
<evidence type="ECO:0000256" key="6">
    <source>
        <dbReference type="ARBA" id="ARBA00022801"/>
    </source>
</evidence>
<comment type="catalytic activity">
    <reaction evidence="9 10">
        <text>Release of signal peptides from bacterial membrane prolipoproteins. Hydrolyzes -Xaa-Yaa-Zaa-|-(S,diacylglyceryl)Cys-, in which Xaa is hydrophobic (preferably Leu), and Yaa (Ala or Ser) and Zaa (Gly or Ala) have small, neutral side chains.</text>
        <dbReference type="EC" id="3.4.23.36"/>
    </reaction>
</comment>
<dbReference type="PROSITE" id="PS00855">
    <property type="entry name" value="SPASE_II"/>
    <property type="match status" value="1"/>
</dbReference>